<dbReference type="Gene3D" id="1.10.10.10">
    <property type="entry name" value="Winged helix-like DNA-binding domain superfamily/Winged helix DNA-binding domain"/>
    <property type="match status" value="2"/>
</dbReference>
<proteinExistence type="predicted"/>
<evidence type="ECO:0000313" key="4">
    <source>
        <dbReference type="Proteomes" id="UP000256913"/>
    </source>
</evidence>
<sequence length="328" mass="34809">MTETSPLAALGLRPIEEATYRELVARPAATTAELAAALDTSLPAADAALTSLRDLGLAARSGGRHIASSPTLALTPLVTQRRDQLRRAEQELATLAARYRATVADRASGDLVEVVTGVEVIRQRFEQLQLTATTEVQALVTATTLAVKSADNAAEADAVGRGVSYRVVVERALLEQDGGVPNATAALTAGEEVRVAEQVPIKLVIADRSLAILPMAEDAADLPAAVVVQPSGLLDALQALFDATWERAWPLCLGPDGALADQRPADALLPLDHQVLSLLLAGLTDRAIASQLGMSMRTVQRRVQRMMELAGVRTRMQLGWHAAQAEWS</sequence>
<feature type="coiled-coil region" evidence="1">
    <location>
        <begin position="78"/>
        <end position="105"/>
    </location>
</feature>
<dbReference type="EMBL" id="QUMQ01000001">
    <property type="protein sequence ID" value="REF96532.1"/>
    <property type="molecule type" value="Genomic_DNA"/>
</dbReference>
<dbReference type="Pfam" id="PF00196">
    <property type="entry name" value="GerE"/>
    <property type="match status" value="1"/>
</dbReference>
<dbReference type="SUPFAM" id="SSF46894">
    <property type="entry name" value="C-terminal effector domain of the bipartite response regulators"/>
    <property type="match status" value="1"/>
</dbReference>
<dbReference type="InterPro" id="IPR036388">
    <property type="entry name" value="WH-like_DNA-bd_sf"/>
</dbReference>
<dbReference type="GO" id="GO:0006355">
    <property type="term" value="P:regulation of DNA-templated transcription"/>
    <property type="evidence" value="ECO:0007669"/>
    <property type="project" value="InterPro"/>
</dbReference>
<dbReference type="GO" id="GO:0003677">
    <property type="term" value="F:DNA binding"/>
    <property type="evidence" value="ECO:0007669"/>
    <property type="project" value="InterPro"/>
</dbReference>
<keyword evidence="4" id="KW-1185">Reference proteome</keyword>
<reference evidence="3 4" key="1">
    <citation type="submission" date="2018-08" db="EMBL/GenBank/DDBJ databases">
        <title>Sequencing the genomes of 1000 actinobacteria strains.</title>
        <authorList>
            <person name="Klenk H.-P."/>
        </authorList>
    </citation>
    <scope>NUCLEOTIDE SEQUENCE [LARGE SCALE GENOMIC DNA]</scope>
    <source>
        <strain evidence="3 4">DSM 44099</strain>
    </source>
</reference>
<organism evidence="3 4">
    <name type="scientific">Asanoa ferruginea</name>
    <dbReference type="NCBI Taxonomy" id="53367"/>
    <lineage>
        <taxon>Bacteria</taxon>
        <taxon>Bacillati</taxon>
        <taxon>Actinomycetota</taxon>
        <taxon>Actinomycetes</taxon>
        <taxon>Micromonosporales</taxon>
        <taxon>Micromonosporaceae</taxon>
        <taxon>Asanoa</taxon>
    </lineage>
</organism>
<gene>
    <name evidence="3" type="ORF">DFJ67_2517</name>
</gene>
<accession>A0A3D9ZJ79</accession>
<dbReference type="AlphaFoldDB" id="A0A3D9ZJ79"/>
<dbReference type="Proteomes" id="UP000256913">
    <property type="component" value="Unassembled WGS sequence"/>
</dbReference>
<dbReference type="InterPro" id="IPR036390">
    <property type="entry name" value="WH_DNA-bd_sf"/>
</dbReference>
<evidence type="ECO:0000256" key="1">
    <source>
        <dbReference type="SAM" id="Coils"/>
    </source>
</evidence>
<protein>
    <submittedName>
        <fullName evidence="3">Sugar-specific transcriptional regulator TrmB</fullName>
    </submittedName>
</protein>
<dbReference type="InterPro" id="IPR051797">
    <property type="entry name" value="TrmB-like"/>
</dbReference>
<evidence type="ECO:0000259" key="2">
    <source>
        <dbReference type="SMART" id="SM00421"/>
    </source>
</evidence>
<dbReference type="PANTHER" id="PTHR34293:SF1">
    <property type="entry name" value="HTH-TYPE TRANSCRIPTIONAL REGULATOR TRMBL2"/>
    <property type="match status" value="1"/>
</dbReference>
<dbReference type="RefSeq" id="WP_116068037.1">
    <property type="nucleotide sequence ID" value="NZ_BONB01000121.1"/>
</dbReference>
<comment type="caution">
    <text evidence="3">The sequence shown here is derived from an EMBL/GenBank/DDBJ whole genome shotgun (WGS) entry which is preliminary data.</text>
</comment>
<dbReference type="PANTHER" id="PTHR34293">
    <property type="entry name" value="HTH-TYPE TRANSCRIPTIONAL REGULATOR TRMBL2"/>
    <property type="match status" value="1"/>
</dbReference>
<dbReference type="OrthoDB" id="3369460at2"/>
<dbReference type="SMART" id="SM00421">
    <property type="entry name" value="HTH_LUXR"/>
    <property type="match status" value="1"/>
</dbReference>
<dbReference type="SUPFAM" id="SSF46785">
    <property type="entry name" value="Winged helix' DNA-binding domain"/>
    <property type="match status" value="1"/>
</dbReference>
<keyword evidence="1" id="KW-0175">Coiled coil</keyword>
<feature type="domain" description="HTH luxR-type" evidence="2">
    <location>
        <begin position="265"/>
        <end position="322"/>
    </location>
</feature>
<evidence type="ECO:0000313" key="3">
    <source>
        <dbReference type="EMBL" id="REF96532.1"/>
    </source>
</evidence>
<dbReference type="InterPro" id="IPR000792">
    <property type="entry name" value="Tscrpt_reg_LuxR_C"/>
</dbReference>
<name>A0A3D9ZJ79_9ACTN</name>
<dbReference type="InterPro" id="IPR016032">
    <property type="entry name" value="Sig_transdc_resp-reg_C-effctor"/>
</dbReference>